<organism evidence="2 3">
    <name type="scientific">Candidatus Jorgensenbacteria bacterium GWC1_48_12</name>
    <dbReference type="NCBI Taxonomy" id="1798469"/>
    <lineage>
        <taxon>Bacteria</taxon>
        <taxon>Candidatus Joergenseniibacteriota</taxon>
    </lineage>
</organism>
<feature type="transmembrane region" description="Helical" evidence="1">
    <location>
        <begin position="12"/>
        <end position="36"/>
    </location>
</feature>
<protein>
    <recommendedName>
        <fullName evidence="4">Type 4 fimbrial biogenesis protein PilX N-terminal domain-containing protein</fullName>
    </recommendedName>
</protein>
<gene>
    <name evidence="2" type="ORF">A2127_02170</name>
</gene>
<reference evidence="2 3" key="1">
    <citation type="journal article" date="2016" name="Nat. Commun.">
        <title>Thousands of microbial genomes shed light on interconnected biogeochemical processes in an aquifer system.</title>
        <authorList>
            <person name="Anantharaman K."/>
            <person name="Brown C.T."/>
            <person name="Hug L.A."/>
            <person name="Sharon I."/>
            <person name="Castelle C.J."/>
            <person name="Probst A.J."/>
            <person name="Thomas B.C."/>
            <person name="Singh A."/>
            <person name="Wilkins M.J."/>
            <person name="Karaoz U."/>
            <person name="Brodie E.L."/>
            <person name="Williams K.H."/>
            <person name="Hubbard S.S."/>
            <person name="Banfield J.F."/>
        </authorList>
    </citation>
    <scope>NUCLEOTIDE SEQUENCE [LARGE SCALE GENOMIC DNA]</scope>
</reference>
<evidence type="ECO:0000313" key="3">
    <source>
        <dbReference type="Proteomes" id="UP000179324"/>
    </source>
</evidence>
<evidence type="ECO:0008006" key="4">
    <source>
        <dbReference type="Google" id="ProtNLM"/>
    </source>
</evidence>
<proteinExistence type="predicted"/>
<dbReference type="AlphaFoldDB" id="A0A1F6BRS8"/>
<dbReference type="Proteomes" id="UP000179324">
    <property type="component" value="Unassembled WGS sequence"/>
</dbReference>
<dbReference type="EMBL" id="MFKI01000004">
    <property type="protein sequence ID" value="OGG39631.1"/>
    <property type="molecule type" value="Genomic_DNA"/>
</dbReference>
<keyword evidence="1" id="KW-0472">Membrane</keyword>
<name>A0A1F6BRS8_9BACT</name>
<accession>A0A1F6BRS8</accession>
<keyword evidence="1" id="KW-0812">Transmembrane</keyword>
<sequence>MIKKDKESGQVMILSVVMLGGILLSAASIAGLLMVYQIRASNDAVNSAKAVFAADAGVEAATWCIGQGPECPWGEFSDAPFGFDDAGVTFKILWREAVPGRLQVISQGFASAGRVVRILEATFVTE</sequence>
<evidence type="ECO:0000256" key="1">
    <source>
        <dbReference type="SAM" id="Phobius"/>
    </source>
</evidence>
<comment type="caution">
    <text evidence="2">The sequence shown here is derived from an EMBL/GenBank/DDBJ whole genome shotgun (WGS) entry which is preliminary data.</text>
</comment>
<evidence type="ECO:0000313" key="2">
    <source>
        <dbReference type="EMBL" id="OGG39631.1"/>
    </source>
</evidence>
<keyword evidence="1" id="KW-1133">Transmembrane helix</keyword>